<dbReference type="GO" id="GO:0016020">
    <property type="term" value="C:membrane"/>
    <property type="evidence" value="ECO:0007669"/>
    <property type="project" value="TreeGrafter"/>
</dbReference>
<evidence type="ECO:0000256" key="1">
    <source>
        <dbReference type="SAM" id="Phobius"/>
    </source>
</evidence>
<accession>A0A0N4XZN6</accession>
<keyword evidence="1" id="KW-1133">Transmembrane helix</keyword>
<dbReference type="PANTHER" id="PTHR23028">
    <property type="entry name" value="ACETYLTRANSFERASE"/>
    <property type="match status" value="1"/>
</dbReference>
<feature type="transmembrane region" description="Helical" evidence="1">
    <location>
        <begin position="102"/>
        <end position="120"/>
    </location>
</feature>
<name>A0A0N4XZN6_NIPBR</name>
<proteinExistence type="predicted"/>
<dbReference type="Pfam" id="PF19040">
    <property type="entry name" value="SGNH"/>
    <property type="match status" value="1"/>
</dbReference>
<dbReference type="EMBL" id="UYSL01020033">
    <property type="protein sequence ID" value="VDL72246.1"/>
    <property type="molecule type" value="Genomic_DNA"/>
</dbReference>
<dbReference type="STRING" id="27835.A0A0N4XZN6"/>
<feature type="domain" description="SGNH" evidence="2">
    <location>
        <begin position="209"/>
        <end position="433"/>
    </location>
</feature>
<evidence type="ECO:0000259" key="2">
    <source>
        <dbReference type="Pfam" id="PF19040"/>
    </source>
</evidence>
<keyword evidence="1" id="KW-0472">Membrane</keyword>
<evidence type="ECO:0000313" key="4">
    <source>
        <dbReference type="Proteomes" id="UP000271162"/>
    </source>
</evidence>
<dbReference type="InterPro" id="IPR043968">
    <property type="entry name" value="SGNH"/>
</dbReference>
<keyword evidence="1" id="KW-0812">Transmembrane</keyword>
<dbReference type="AlphaFoldDB" id="A0A0N4XZN6"/>
<dbReference type="WBParaSite" id="NBR_0000865601-mRNA-1">
    <property type="protein sequence ID" value="NBR_0000865601-mRNA-1"/>
    <property type="gene ID" value="NBR_0000865601"/>
</dbReference>
<keyword evidence="4" id="KW-1185">Reference proteome</keyword>
<reference evidence="5" key="1">
    <citation type="submission" date="2017-02" db="UniProtKB">
        <authorList>
            <consortium name="WormBaseParasite"/>
        </authorList>
    </citation>
    <scope>IDENTIFICATION</scope>
</reference>
<feature type="transmembrane region" description="Helical" evidence="1">
    <location>
        <begin position="41"/>
        <end position="61"/>
    </location>
</feature>
<sequence length="439" mass="49800">MKTAYSGSLHQAKWQIVVDFLSILALLVGNLWSFPFDSTKLRLTTTLTTAVVVAFGNNLLSSRCLVHFGDISYTLYLVHWPIFCWLKLNFKSRSYGWSSGDLIAGVILAWLLSVLLTQTYERWYRAANKSTILVMVVALYALTGTTILLSDNLRVFVAALNPLTDGNLTTEETYINITLDNAIRINNKFTVPTWKDHYNDLCEFVKGGPHWWCTFKDKNESASSSVLIIGNCWAANHAPVIHERCKHHAKSITLYSYPACDIVVEHQASYCNGTFDDYINFIAKMKPDYLFVIAKQIALPKKERELNSSEQDAYVEQIYARTESLQNVVKKRLFILDALPRTIPDYIAILNSKLSKQQLINQTELVDQVAVEFIRSALRQVISSCGKCSLISYDKVFGRGSSFRVFDEKTKVSFFTGHYISPFGLRKVASIYDKICSSF</sequence>
<evidence type="ECO:0000313" key="3">
    <source>
        <dbReference type="EMBL" id="VDL72246.1"/>
    </source>
</evidence>
<gene>
    <name evidence="3" type="ORF">NBR_LOCUS8657</name>
</gene>
<reference evidence="3 4" key="2">
    <citation type="submission" date="2018-11" db="EMBL/GenBank/DDBJ databases">
        <authorList>
            <consortium name="Pathogen Informatics"/>
        </authorList>
    </citation>
    <scope>NUCLEOTIDE SEQUENCE [LARGE SCALE GENOMIC DNA]</scope>
</reference>
<dbReference type="OMA" id="HERCKHH"/>
<dbReference type="Proteomes" id="UP000271162">
    <property type="component" value="Unassembled WGS sequence"/>
</dbReference>
<evidence type="ECO:0000313" key="5">
    <source>
        <dbReference type="WBParaSite" id="NBR_0000865601-mRNA-1"/>
    </source>
</evidence>
<organism evidence="5">
    <name type="scientific">Nippostrongylus brasiliensis</name>
    <name type="common">Rat hookworm</name>
    <dbReference type="NCBI Taxonomy" id="27835"/>
    <lineage>
        <taxon>Eukaryota</taxon>
        <taxon>Metazoa</taxon>
        <taxon>Ecdysozoa</taxon>
        <taxon>Nematoda</taxon>
        <taxon>Chromadorea</taxon>
        <taxon>Rhabditida</taxon>
        <taxon>Rhabditina</taxon>
        <taxon>Rhabditomorpha</taxon>
        <taxon>Strongyloidea</taxon>
        <taxon>Heligmosomidae</taxon>
        <taxon>Nippostrongylus</taxon>
    </lineage>
</organism>
<feature type="transmembrane region" description="Helical" evidence="1">
    <location>
        <begin position="132"/>
        <end position="150"/>
    </location>
</feature>
<protein>
    <submittedName>
        <fullName evidence="5">SGNH domain-containing protein</fullName>
    </submittedName>
</protein>
<dbReference type="InterPro" id="IPR050879">
    <property type="entry name" value="Acyltransferase_3"/>
</dbReference>
<dbReference type="GO" id="GO:0000271">
    <property type="term" value="P:polysaccharide biosynthetic process"/>
    <property type="evidence" value="ECO:0007669"/>
    <property type="project" value="TreeGrafter"/>
</dbReference>
<feature type="transmembrane region" description="Helical" evidence="1">
    <location>
        <begin position="12"/>
        <end position="35"/>
    </location>
</feature>
<dbReference type="PANTHER" id="PTHR23028:SF127">
    <property type="entry name" value="ACYL_TRANSF_3 DOMAIN-CONTAINING PROTEIN-RELATED"/>
    <property type="match status" value="1"/>
</dbReference>